<feature type="compositionally biased region" description="Basic and acidic residues" evidence="1">
    <location>
        <begin position="642"/>
        <end position="653"/>
    </location>
</feature>
<dbReference type="RefSeq" id="XP_018126213.1">
    <property type="nucleotide sequence ID" value="XM_018278993.2"/>
</dbReference>
<evidence type="ECO:0000259" key="3">
    <source>
        <dbReference type="PROSITE" id="PS50006"/>
    </source>
</evidence>
<dbReference type="Gene3D" id="2.60.200.20">
    <property type="match status" value="1"/>
</dbReference>
<reference evidence="4 5" key="1">
    <citation type="submission" date="2016-03" db="EMBL/GenBank/DDBJ databases">
        <title>Comparative genomics of Pseudogymnoascus destructans, the fungus causing white-nose syndrome of bats.</title>
        <authorList>
            <person name="Palmer J.M."/>
            <person name="Drees K.P."/>
            <person name="Foster J.T."/>
            <person name="Lindner D.L."/>
        </authorList>
    </citation>
    <scope>NUCLEOTIDE SEQUENCE [LARGE SCALE GENOMIC DNA]</scope>
    <source>
        <strain evidence="4 5">UAMH 10579</strain>
    </source>
</reference>
<feature type="region of interest" description="Disordered" evidence="1">
    <location>
        <begin position="631"/>
        <end position="653"/>
    </location>
</feature>
<dbReference type="STRING" id="342668.A0A1B8G9G3"/>
<feature type="transmembrane region" description="Helical" evidence="2">
    <location>
        <begin position="661"/>
        <end position="683"/>
    </location>
</feature>
<evidence type="ECO:0000256" key="2">
    <source>
        <dbReference type="SAM" id="Phobius"/>
    </source>
</evidence>
<dbReference type="Pfam" id="PF00498">
    <property type="entry name" value="FHA"/>
    <property type="match status" value="1"/>
</dbReference>
<keyword evidence="2" id="KW-0472">Membrane</keyword>
<feature type="region of interest" description="Disordered" evidence="1">
    <location>
        <begin position="154"/>
        <end position="194"/>
    </location>
</feature>
<dbReference type="CDD" id="cd00060">
    <property type="entry name" value="FHA"/>
    <property type="match status" value="1"/>
</dbReference>
<dbReference type="OrthoDB" id="4096268at2759"/>
<accession>A0A1B8G9G3</accession>
<evidence type="ECO:0000313" key="4">
    <source>
        <dbReference type="EMBL" id="OBT92480.1"/>
    </source>
</evidence>
<feature type="compositionally biased region" description="Acidic residues" evidence="1">
    <location>
        <begin position="154"/>
        <end position="169"/>
    </location>
</feature>
<feature type="compositionally biased region" description="Acidic residues" evidence="1">
    <location>
        <begin position="227"/>
        <end position="242"/>
    </location>
</feature>
<dbReference type="AlphaFoldDB" id="A0A1B8G9G3"/>
<dbReference type="GeneID" id="28842966"/>
<evidence type="ECO:0000256" key="1">
    <source>
        <dbReference type="SAM" id="MobiDB-lite"/>
    </source>
</evidence>
<feature type="compositionally biased region" description="Acidic residues" evidence="1">
    <location>
        <begin position="302"/>
        <end position="316"/>
    </location>
</feature>
<dbReference type="PANTHER" id="PTHR15715:SF37">
    <property type="entry name" value="LD47843P"/>
    <property type="match status" value="1"/>
</dbReference>
<dbReference type="PROSITE" id="PS50006">
    <property type="entry name" value="FHA_DOMAIN"/>
    <property type="match status" value="1"/>
</dbReference>
<keyword evidence="2" id="KW-1133">Transmembrane helix</keyword>
<feature type="compositionally biased region" description="Basic and acidic residues" evidence="1">
    <location>
        <begin position="246"/>
        <end position="255"/>
    </location>
</feature>
<organism evidence="4 5">
    <name type="scientific">Pseudogymnoascus verrucosus</name>
    <dbReference type="NCBI Taxonomy" id="342668"/>
    <lineage>
        <taxon>Eukaryota</taxon>
        <taxon>Fungi</taxon>
        <taxon>Dikarya</taxon>
        <taxon>Ascomycota</taxon>
        <taxon>Pezizomycotina</taxon>
        <taxon>Leotiomycetes</taxon>
        <taxon>Thelebolales</taxon>
        <taxon>Thelebolaceae</taxon>
        <taxon>Pseudogymnoascus</taxon>
    </lineage>
</organism>
<gene>
    <name evidence="4" type="ORF">VE01_09580</name>
</gene>
<feature type="region of interest" description="Disordered" evidence="1">
    <location>
        <begin position="470"/>
        <end position="505"/>
    </location>
</feature>
<protein>
    <recommendedName>
        <fullName evidence="3">FHA domain-containing protein</fullName>
    </recommendedName>
</protein>
<feature type="domain" description="FHA" evidence="3">
    <location>
        <begin position="34"/>
        <end position="95"/>
    </location>
</feature>
<evidence type="ECO:0000313" key="5">
    <source>
        <dbReference type="Proteomes" id="UP000091956"/>
    </source>
</evidence>
<dbReference type="InterPro" id="IPR008984">
    <property type="entry name" value="SMAD_FHA_dom_sf"/>
</dbReference>
<dbReference type="SUPFAM" id="SSF49879">
    <property type="entry name" value="SMAD/FHA domain"/>
    <property type="match status" value="1"/>
</dbReference>
<dbReference type="InterPro" id="IPR051176">
    <property type="entry name" value="Cent_Immune-Sig_Mod"/>
</dbReference>
<dbReference type="SMART" id="SM00240">
    <property type="entry name" value="FHA"/>
    <property type="match status" value="1"/>
</dbReference>
<dbReference type="GO" id="GO:0005737">
    <property type="term" value="C:cytoplasm"/>
    <property type="evidence" value="ECO:0007669"/>
    <property type="project" value="TreeGrafter"/>
</dbReference>
<feature type="region of interest" description="Disordered" evidence="1">
    <location>
        <begin position="410"/>
        <end position="435"/>
    </location>
</feature>
<proteinExistence type="predicted"/>
<dbReference type="InterPro" id="IPR000253">
    <property type="entry name" value="FHA_dom"/>
</dbReference>
<name>A0A1B8G9G3_9PEZI</name>
<dbReference type="EMBL" id="KV460267">
    <property type="protein sequence ID" value="OBT92480.1"/>
    <property type="molecule type" value="Genomic_DNA"/>
</dbReference>
<keyword evidence="5" id="KW-1185">Reference proteome</keyword>
<feature type="region of interest" description="Disordered" evidence="1">
    <location>
        <begin position="210"/>
        <end position="362"/>
    </location>
</feature>
<dbReference type="Proteomes" id="UP000091956">
    <property type="component" value="Unassembled WGS sequence"/>
</dbReference>
<sequence length="690" mass="74548">MSDTIQAKVTLTALTAGIFPLIRILHLHEYNESIPIGRSSKNPLKHLVAATDNCWVDSDVVSRDHARLNFDSDLKRVFIEDTNSMHGTRINNRQIPKNDPIPLANDDVISLGAEVKRGIETYPECRFQVNYELLPYFPSTGRTYQLLSDDEPFEISDDEPFEVSDDDEEIQRKDSPSTSTPEAKPNMMPGALDATADDDDVVEVDPPVYEFSRLPTETAKPFQADVESVDEPMEVSDSDDDSIASSDREPSERPIGRGSSVEITAERASVRAGVEADDNNLEISSDSGIEFSDDQASWPDSDNSDEDIDDFLDDDFLAAYGSPKPGFDTSVPAEPGTNLSNTPPHDPTTESQPQLLNPKSSTHLPGIEQIEHAVSPNTQAPLAPMFPPLVPIRVDSATLKLIDLDTEQQPTPVIPFSMPSPSDAALKGRRSTTPPWRTEKQEFLAARVDNRAKFATHWMDMGPLKHTAVGGESSAAGGSLGGFAPKPNEYNEEEKPSSTSNSMIPEGVVSLREKPSVQAMLLESPKELPLKRKMDEITVDEPLVVTKAPETAQAIASARNIKAISDARAMRRAQALTAVYGHDKAIGAANIHMTTVTATGTVSNTLAKADNPTPAPTPAVKSTIAAATSAASAASVEPTQQENERPAKRQKQEATKAAKRFAYATFSGFVAGAGLFVALVATAPDFGGFM</sequence>
<keyword evidence="2" id="KW-0812">Transmembrane</keyword>
<reference evidence="5" key="2">
    <citation type="journal article" date="2018" name="Nat. Commun.">
        <title>Extreme sensitivity to ultraviolet light in the fungal pathogen causing white-nose syndrome of bats.</title>
        <authorList>
            <person name="Palmer J.M."/>
            <person name="Drees K.P."/>
            <person name="Foster J.T."/>
            <person name="Lindner D.L."/>
        </authorList>
    </citation>
    <scope>NUCLEOTIDE SEQUENCE [LARGE SCALE GENOMIC DNA]</scope>
    <source>
        <strain evidence="5">UAMH 10579</strain>
    </source>
</reference>
<dbReference type="PANTHER" id="PTHR15715">
    <property type="entry name" value="CENTROSOMAL PROTEIN OF 170 KDA"/>
    <property type="match status" value="1"/>
</dbReference>
<feature type="compositionally biased region" description="Polar residues" evidence="1">
    <location>
        <begin position="337"/>
        <end position="362"/>
    </location>
</feature>